<evidence type="ECO:0000313" key="3">
    <source>
        <dbReference type="EMBL" id="KAK6542531.1"/>
    </source>
</evidence>
<dbReference type="Pfam" id="PF12796">
    <property type="entry name" value="Ank_2"/>
    <property type="match status" value="1"/>
</dbReference>
<keyword evidence="4" id="KW-1185">Reference proteome</keyword>
<proteinExistence type="predicted"/>
<dbReference type="PANTHER" id="PTHR24118">
    <property type="entry name" value="POTE ANKYRIN DOMAIN"/>
    <property type="match status" value="1"/>
</dbReference>
<evidence type="ECO:0000313" key="4">
    <source>
        <dbReference type="Proteomes" id="UP001365542"/>
    </source>
</evidence>
<feature type="repeat" description="ANK" evidence="1">
    <location>
        <begin position="560"/>
        <end position="585"/>
    </location>
</feature>
<dbReference type="PROSITE" id="PS50088">
    <property type="entry name" value="ANK_REPEAT"/>
    <property type="match status" value="1"/>
</dbReference>
<dbReference type="AlphaFoldDB" id="A0AAV9XLM0"/>
<evidence type="ECO:0008006" key="5">
    <source>
        <dbReference type="Google" id="ProtNLM"/>
    </source>
</evidence>
<dbReference type="Proteomes" id="UP001365542">
    <property type="component" value="Unassembled WGS sequence"/>
</dbReference>
<reference evidence="3 4" key="1">
    <citation type="submission" date="2019-10" db="EMBL/GenBank/DDBJ databases">
        <authorList>
            <person name="Palmer J.M."/>
        </authorList>
    </citation>
    <scope>NUCLEOTIDE SEQUENCE [LARGE SCALE GENOMIC DNA]</scope>
    <source>
        <strain evidence="3 4">TWF694</strain>
    </source>
</reference>
<dbReference type="SUPFAM" id="SSF48403">
    <property type="entry name" value="Ankyrin repeat"/>
    <property type="match status" value="1"/>
</dbReference>
<gene>
    <name evidence="3" type="ORF">TWF694_006481</name>
</gene>
<dbReference type="InterPro" id="IPR036770">
    <property type="entry name" value="Ankyrin_rpt-contain_sf"/>
</dbReference>
<sequence>MASETQSKLDAKSNGSEHGVFNSRRPVYHETTAVFNYRPNNGEFNANEILTSMIQQTENISLLSQKGVSESSLSIKPKVLLGNTQGLPNIQTIPKSNLQNIPKPKLHASKRPENAAKPQRTTLDPDVDSDAESEDEMMAEKLQWNDRKIRDFCKEENWGKAQQYLETGLKILQKERWSELFNEYHLQWTMTLIVVQACQRKWEDSLLTVEGVVAVGSKITGFFEHWRAYFYHKLGNVKSARRHCKKAVRLRREGVTEEPGEASNQHLSVKLMVDILRDMESGEWELEFYESMLAEQLTLAEPINSQVGVGKIDHVFMLERVVGGKARQPKIGFSQEKIEPATPNIQIRTSRPVRPAEIETSLTQHKWSSSIPILAPQVDLKHPKGRGMDGKIICGLFADRLESTTKLVIENNDLKTAEILFENPDHLKKAYRFDHTISQILYTSTPLYHAIVRDNPEMIRLILRKGHSPNDIPLSVASAPLHFALKLPSSSESTIMALINGGADVNQKTIGYNHLTPIMTAISRYPNVLDATYGLNLAKAEEYIRILLREGADPTIPDDVGDTALHYAVRYGVSLACVRLLLEHGPSAVNHYNNDGKLPAETPGSSVRVRGLFAEMLPQPGGETNRNLGSTA</sequence>
<organism evidence="3 4">
    <name type="scientific">Orbilia ellipsospora</name>
    <dbReference type="NCBI Taxonomy" id="2528407"/>
    <lineage>
        <taxon>Eukaryota</taxon>
        <taxon>Fungi</taxon>
        <taxon>Dikarya</taxon>
        <taxon>Ascomycota</taxon>
        <taxon>Pezizomycotina</taxon>
        <taxon>Orbiliomycetes</taxon>
        <taxon>Orbiliales</taxon>
        <taxon>Orbiliaceae</taxon>
        <taxon>Orbilia</taxon>
    </lineage>
</organism>
<dbReference type="InterPro" id="IPR002110">
    <property type="entry name" value="Ankyrin_rpt"/>
</dbReference>
<accession>A0AAV9XLM0</accession>
<protein>
    <recommendedName>
        <fullName evidence="5">Ankyrin repeat protein</fullName>
    </recommendedName>
</protein>
<dbReference type="EMBL" id="JAVHJO010000002">
    <property type="protein sequence ID" value="KAK6542531.1"/>
    <property type="molecule type" value="Genomic_DNA"/>
</dbReference>
<feature type="region of interest" description="Disordered" evidence="2">
    <location>
        <begin position="86"/>
        <end position="135"/>
    </location>
</feature>
<evidence type="ECO:0000256" key="2">
    <source>
        <dbReference type="SAM" id="MobiDB-lite"/>
    </source>
</evidence>
<feature type="compositionally biased region" description="Polar residues" evidence="2">
    <location>
        <begin position="86"/>
        <end position="100"/>
    </location>
</feature>
<evidence type="ECO:0000256" key="1">
    <source>
        <dbReference type="PROSITE-ProRule" id="PRU00023"/>
    </source>
</evidence>
<dbReference type="SMART" id="SM00248">
    <property type="entry name" value="ANK"/>
    <property type="match status" value="4"/>
</dbReference>
<keyword evidence="1" id="KW-0040">ANK repeat</keyword>
<name>A0AAV9XLM0_9PEZI</name>
<dbReference type="PANTHER" id="PTHR24118:SF100">
    <property type="entry name" value="FYVE-TYPE DOMAIN-CONTAINING PROTEIN"/>
    <property type="match status" value="1"/>
</dbReference>
<feature type="region of interest" description="Disordered" evidence="2">
    <location>
        <begin position="1"/>
        <end position="24"/>
    </location>
</feature>
<feature type="compositionally biased region" description="Acidic residues" evidence="2">
    <location>
        <begin position="125"/>
        <end position="135"/>
    </location>
</feature>
<feature type="compositionally biased region" description="Polar residues" evidence="2">
    <location>
        <begin position="1"/>
        <end position="16"/>
    </location>
</feature>
<comment type="caution">
    <text evidence="3">The sequence shown here is derived from an EMBL/GenBank/DDBJ whole genome shotgun (WGS) entry which is preliminary data.</text>
</comment>
<dbReference type="PROSITE" id="PS50297">
    <property type="entry name" value="ANK_REP_REGION"/>
    <property type="match status" value="1"/>
</dbReference>
<dbReference type="Gene3D" id="1.25.40.20">
    <property type="entry name" value="Ankyrin repeat-containing domain"/>
    <property type="match status" value="1"/>
</dbReference>